<dbReference type="Pfam" id="PF13589">
    <property type="entry name" value="HATPase_c_3"/>
    <property type="match status" value="1"/>
</dbReference>
<protein>
    <recommendedName>
        <fullName evidence="12">Histidine kinase/HSP90-like ATPase domain-containing protein</fullName>
    </recommendedName>
</protein>
<evidence type="ECO:0000256" key="5">
    <source>
        <dbReference type="ARBA" id="ARBA00022741"/>
    </source>
</evidence>
<evidence type="ECO:0000256" key="10">
    <source>
        <dbReference type="PIRSR" id="PIRSR002583-1"/>
    </source>
</evidence>
<dbReference type="SMART" id="SM00387">
    <property type="entry name" value="HATPase_c"/>
    <property type="match status" value="1"/>
</dbReference>
<feature type="binding site" evidence="10">
    <location>
        <position position="45"/>
    </location>
    <ligand>
        <name>ATP</name>
        <dbReference type="ChEBI" id="CHEBI:30616"/>
    </ligand>
</feature>
<dbReference type="Proteomes" id="UP001497457">
    <property type="component" value="Chromosome 32b"/>
</dbReference>
<evidence type="ECO:0000259" key="12">
    <source>
        <dbReference type="SMART" id="SM00387"/>
    </source>
</evidence>
<dbReference type="InterPro" id="IPR001404">
    <property type="entry name" value="Hsp90_fam"/>
</dbReference>
<feature type="binding site" evidence="10">
    <location>
        <begin position="132"/>
        <end position="137"/>
    </location>
    <ligand>
        <name>ATP</name>
        <dbReference type="ChEBI" id="CHEBI:30616"/>
    </ligand>
</feature>
<evidence type="ECO:0000256" key="6">
    <source>
        <dbReference type="ARBA" id="ARBA00022840"/>
    </source>
</evidence>
<dbReference type="InterPro" id="IPR037196">
    <property type="entry name" value="HSP90_C"/>
</dbReference>
<feature type="region of interest" description="Disordered" evidence="11">
    <location>
        <begin position="687"/>
        <end position="712"/>
    </location>
</feature>
<keyword evidence="7" id="KW-0346">Stress response</keyword>
<keyword evidence="5 10" id="KW-0547">Nucleotide-binding</keyword>
<reference evidence="13 14" key="2">
    <citation type="submission" date="2024-10" db="EMBL/GenBank/DDBJ databases">
        <authorList>
            <person name="Ryan C."/>
        </authorList>
    </citation>
    <scope>NUCLEOTIDE SEQUENCE [LARGE SCALE GENOMIC DNA]</scope>
</reference>
<dbReference type="CDD" id="cd16927">
    <property type="entry name" value="HATPase_Hsp90-like"/>
    <property type="match status" value="1"/>
</dbReference>
<evidence type="ECO:0000256" key="8">
    <source>
        <dbReference type="ARBA" id="ARBA00023186"/>
    </source>
</evidence>
<dbReference type="Pfam" id="PF00183">
    <property type="entry name" value="HSP90"/>
    <property type="match status" value="1"/>
</dbReference>
<feature type="binding site" evidence="10">
    <location>
        <position position="184"/>
    </location>
    <ligand>
        <name>ATP</name>
        <dbReference type="ChEBI" id="CHEBI:30616"/>
    </ligand>
</feature>
<feature type="binding site" evidence="10">
    <location>
        <position position="104"/>
    </location>
    <ligand>
        <name>ATP</name>
        <dbReference type="ChEBI" id="CHEBI:30616"/>
    </ligand>
</feature>
<evidence type="ECO:0000256" key="4">
    <source>
        <dbReference type="ARBA" id="ARBA00022490"/>
    </source>
</evidence>
<accession>A0ABC9DCF6</accession>
<feature type="binding site" evidence="10">
    <location>
        <position position="91"/>
    </location>
    <ligand>
        <name>ATP</name>
        <dbReference type="ChEBI" id="CHEBI:30616"/>
    </ligand>
</feature>
<dbReference type="Gene3D" id="1.20.120.790">
    <property type="entry name" value="Heat shock protein 90, C-terminal domain"/>
    <property type="match status" value="1"/>
</dbReference>
<dbReference type="FunFam" id="3.30.565.10:FF:000012">
    <property type="entry name" value="Heat shock cognate protein"/>
    <property type="match status" value="1"/>
</dbReference>
<organism evidence="13 14">
    <name type="scientific">Urochloa decumbens</name>
    <dbReference type="NCBI Taxonomy" id="240449"/>
    <lineage>
        <taxon>Eukaryota</taxon>
        <taxon>Viridiplantae</taxon>
        <taxon>Streptophyta</taxon>
        <taxon>Embryophyta</taxon>
        <taxon>Tracheophyta</taxon>
        <taxon>Spermatophyta</taxon>
        <taxon>Magnoliopsida</taxon>
        <taxon>Liliopsida</taxon>
        <taxon>Poales</taxon>
        <taxon>Poaceae</taxon>
        <taxon>PACMAD clade</taxon>
        <taxon>Panicoideae</taxon>
        <taxon>Panicodae</taxon>
        <taxon>Paniceae</taxon>
        <taxon>Melinidinae</taxon>
        <taxon>Urochloa</taxon>
    </lineage>
</organism>
<dbReference type="SUPFAM" id="SSF54211">
    <property type="entry name" value="Ribosomal protein S5 domain 2-like"/>
    <property type="match status" value="1"/>
</dbReference>
<dbReference type="SUPFAM" id="SSF110942">
    <property type="entry name" value="HSP90 C-terminal domain"/>
    <property type="match status" value="1"/>
</dbReference>
<comment type="function">
    <text evidence="9">Molecular chaperone that promotes the maturation, structural maintenance and proper regulation of specific target proteins involved for instance in cell cycle control and signal transduction. Undergoes a functional cycle that is linked to its ATPase activity. This cycle probably induces conformational changes in the client proteins, thereby causing their activation. Interacts dynamically with various co-chaperones that modulate its substrate recognition, ATPase cycle and chaperone function.</text>
</comment>
<dbReference type="PIRSF" id="PIRSF002583">
    <property type="entry name" value="Hsp90"/>
    <property type="match status" value="1"/>
</dbReference>
<feature type="compositionally biased region" description="Acidic residues" evidence="11">
    <location>
        <begin position="230"/>
        <end position="251"/>
    </location>
</feature>
<feature type="binding site" evidence="10">
    <location>
        <position position="49"/>
    </location>
    <ligand>
        <name>ATP</name>
        <dbReference type="ChEBI" id="CHEBI:30616"/>
    </ligand>
</feature>
<dbReference type="HAMAP" id="MF_00505">
    <property type="entry name" value="HSP90"/>
    <property type="match status" value="1"/>
</dbReference>
<dbReference type="InterPro" id="IPR003594">
    <property type="entry name" value="HATPase_dom"/>
</dbReference>
<evidence type="ECO:0000256" key="11">
    <source>
        <dbReference type="SAM" id="MobiDB-lite"/>
    </source>
</evidence>
<evidence type="ECO:0000256" key="1">
    <source>
        <dbReference type="ARBA" id="ARBA00004496"/>
    </source>
</evidence>
<evidence type="ECO:0000256" key="9">
    <source>
        <dbReference type="ARBA" id="ARBA00037441"/>
    </source>
</evidence>
<name>A0ABC9DCF6_9POAL</name>
<feature type="binding site" evidence="10">
    <location>
        <position position="383"/>
    </location>
    <ligand>
        <name>ATP</name>
        <dbReference type="ChEBI" id="CHEBI:30616"/>
    </ligand>
</feature>
<dbReference type="InterPro" id="IPR020568">
    <property type="entry name" value="Ribosomal_Su5_D2-typ_SF"/>
</dbReference>
<feature type="binding site" evidence="10">
    <location>
        <begin position="111"/>
        <end position="112"/>
    </location>
    <ligand>
        <name>ATP</name>
        <dbReference type="ChEBI" id="CHEBI:30616"/>
    </ligand>
</feature>
<evidence type="ECO:0000313" key="13">
    <source>
        <dbReference type="EMBL" id="CAL5036067.1"/>
    </source>
</evidence>
<feature type="domain" description="Histidine kinase/HSP90-like ATPase" evidence="12">
    <location>
        <begin position="38"/>
        <end position="177"/>
    </location>
</feature>
<dbReference type="PANTHER" id="PTHR11528">
    <property type="entry name" value="HEAT SHOCK PROTEIN 90 FAMILY MEMBER"/>
    <property type="match status" value="1"/>
</dbReference>
<dbReference type="GO" id="GO:0005524">
    <property type="term" value="F:ATP binding"/>
    <property type="evidence" value="ECO:0007669"/>
    <property type="project" value="UniProtKB-KW"/>
</dbReference>
<dbReference type="FunFam" id="1.20.120.790:FF:000001">
    <property type="entry name" value="Heat shock protein 90 alpha"/>
    <property type="match status" value="1"/>
</dbReference>
<gene>
    <name evidence="13" type="ORF">URODEC1_LOCUS83755</name>
</gene>
<dbReference type="InterPro" id="IPR020575">
    <property type="entry name" value="Hsp90_N"/>
</dbReference>
<dbReference type="InterPro" id="IPR036890">
    <property type="entry name" value="HATPase_C_sf"/>
</dbReference>
<dbReference type="Gene3D" id="3.30.565.10">
    <property type="entry name" value="Histidine kinase-like ATPase, C-terminal domain"/>
    <property type="match status" value="1"/>
</dbReference>
<keyword evidence="14" id="KW-1185">Reference proteome</keyword>
<dbReference type="PRINTS" id="PR00775">
    <property type="entry name" value="HEATSHOCK90"/>
</dbReference>
<evidence type="ECO:0000256" key="3">
    <source>
        <dbReference type="ARBA" id="ARBA00011738"/>
    </source>
</evidence>
<proteinExistence type="inferred from homology"/>
<comment type="similarity">
    <text evidence="2">Belongs to the heat shock protein 90 family.</text>
</comment>
<dbReference type="InterPro" id="IPR019805">
    <property type="entry name" value="Heat_shock_protein_90_CS"/>
</dbReference>
<dbReference type="FunFam" id="3.40.50.11260:FF:000001">
    <property type="entry name" value="Heat shock protein 90 alpha"/>
    <property type="match status" value="1"/>
</dbReference>
<dbReference type="SUPFAM" id="SSF55874">
    <property type="entry name" value="ATPase domain of HSP90 chaperone/DNA topoisomerase II/histidine kinase"/>
    <property type="match status" value="1"/>
</dbReference>
<feature type="compositionally biased region" description="Acidic residues" evidence="11">
    <location>
        <begin position="687"/>
        <end position="703"/>
    </location>
</feature>
<dbReference type="Gene3D" id="3.40.50.11260">
    <property type="match status" value="1"/>
</dbReference>
<sequence>MASADVQMAAGGAETETFAFQAEINQLLSLIINTFYSNKEIFLRELISNASDALDKIRFESLTDKSKLDAQPELFIRLVPDKASKTLSIIDSGVGMTKSDLVNNLGTIARSGTKEFMEALAAGATDVSMIGQFGVGFYSAYLVADKVVVTTKHNDDEQYVWESQAGGSFTVTLDTAGERLGRGTKITLFLKDDQLEYLEERRLKDLVKKHSEFISYPIYLWTEKTTEKEISDDEDDADDNKEGDIEEVDDDERSKDKKKKKKVKEVTHEWVQINKQKPIWLRKPEEITREEYASFYKSLTNDWEDHLAVKHFSVEGQLEFRAILFVPRRAPFDLFDTRKKLNNIKLYVRRVFIMDNCEELIPEWLGFVKGVVDSDDLPLNISRETLQQNKILKVIRKNLVKKCIEMFFEIADNKEDYAKFYDAFSKNIKLGIHEDSQNRAKLADLLRYHSTKSGDEMTSLKDYVTRMKEGQKDIYYITGESRKAVENSPFLERLKKKGYEVLFMVDAIDEYAIGQLKEYDGKKLVSATKEGLKLDEDDEEAKKRREERKKQFEDLCKVIKDILGDRVEKVVVSDRIVDSPCCLVTGEYGWTANMERIMKAQALRDSSMGAYMSSKKTMEINPDNGIMEELRKRAEADRNDKSVKDLVMLLFETALLTSGFSLDDPNTFAARIHRMLKLGLNIDEDAAGDDDADMPALDDEGATEESKMEEVD</sequence>
<evidence type="ECO:0000313" key="14">
    <source>
        <dbReference type="Proteomes" id="UP001497457"/>
    </source>
</evidence>
<keyword evidence="8" id="KW-0143">Chaperone</keyword>
<feature type="binding site" evidence="10">
    <location>
        <position position="96"/>
    </location>
    <ligand>
        <name>ATP</name>
        <dbReference type="ChEBI" id="CHEBI:30616"/>
    </ligand>
</feature>
<feature type="region of interest" description="Disordered" evidence="11">
    <location>
        <begin position="229"/>
        <end position="259"/>
    </location>
</feature>
<keyword evidence="4" id="KW-0963">Cytoplasm</keyword>
<evidence type="ECO:0000256" key="7">
    <source>
        <dbReference type="ARBA" id="ARBA00023016"/>
    </source>
</evidence>
<dbReference type="AlphaFoldDB" id="A0ABC9DCF6"/>
<dbReference type="NCBIfam" id="NF003555">
    <property type="entry name" value="PRK05218.1"/>
    <property type="match status" value="1"/>
</dbReference>
<dbReference type="GO" id="GO:0005737">
    <property type="term" value="C:cytoplasm"/>
    <property type="evidence" value="ECO:0007669"/>
    <property type="project" value="UniProtKB-SubCell"/>
</dbReference>
<dbReference type="Gene3D" id="3.30.230.80">
    <property type="match status" value="1"/>
</dbReference>
<comment type="subunit">
    <text evidence="3">Homodimer.</text>
</comment>
<keyword evidence="6 10" id="KW-0067">ATP-binding</keyword>
<evidence type="ECO:0000256" key="2">
    <source>
        <dbReference type="ARBA" id="ARBA00008239"/>
    </source>
</evidence>
<reference evidence="14" key="1">
    <citation type="submission" date="2024-06" db="EMBL/GenBank/DDBJ databases">
        <authorList>
            <person name="Ryan C."/>
        </authorList>
    </citation>
    <scope>NUCLEOTIDE SEQUENCE [LARGE SCALE GENOMIC DNA]</scope>
</reference>
<dbReference type="EMBL" id="OZ075142">
    <property type="protein sequence ID" value="CAL5036067.1"/>
    <property type="molecule type" value="Genomic_DNA"/>
</dbReference>
<comment type="subcellular location">
    <subcellularLocation>
        <location evidence="1">Cytoplasm</location>
    </subcellularLocation>
</comment>
<dbReference type="FunFam" id="3.30.230.80:FF:000001">
    <property type="entry name" value="Heat shock protein 90 alpha"/>
    <property type="match status" value="1"/>
</dbReference>
<dbReference type="PROSITE" id="PS00298">
    <property type="entry name" value="HSP90"/>
    <property type="match status" value="1"/>
</dbReference>